<comment type="caution">
    <text evidence="3">The sequence shown here is derived from an EMBL/GenBank/DDBJ whole genome shotgun (WGS) entry which is preliminary data.</text>
</comment>
<dbReference type="PRINTS" id="PR00040">
    <property type="entry name" value="HTHMERR"/>
</dbReference>
<dbReference type="Gene3D" id="1.10.1660.10">
    <property type="match status" value="1"/>
</dbReference>
<keyword evidence="1" id="KW-0238">DNA-binding</keyword>
<dbReference type="EMBL" id="JBHLZN010000003">
    <property type="protein sequence ID" value="MFB9886928.1"/>
    <property type="molecule type" value="Genomic_DNA"/>
</dbReference>
<dbReference type="PROSITE" id="PS50937">
    <property type="entry name" value="HTH_MERR_2"/>
    <property type="match status" value="1"/>
</dbReference>
<evidence type="ECO:0000313" key="4">
    <source>
        <dbReference type="Proteomes" id="UP001589628"/>
    </source>
</evidence>
<evidence type="ECO:0000256" key="1">
    <source>
        <dbReference type="ARBA" id="ARBA00023125"/>
    </source>
</evidence>
<evidence type="ECO:0000313" key="3">
    <source>
        <dbReference type="EMBL" id="MFB9886928.1"/>
    </source>
</evidence>
<keyword evidence="4" id="KW-1185">Reference proteome</keyword>
<dbReference type="Pfam" id="PF13411">
    <property type="entry name" value="MerR_1"/>
    <property type="match status" value="1"/>
</dbReference>
<dbReference type="RefSeq" id="WP_027312245.1">
    <property type="nucleotide sequence ID" value="NZ_JAUESS010000001.1"/>
</dbReference>
<gene>
    <name evidence="3" type="ORF">ACFFLH_10925</name>
</gene>
<dbReference type="PANTHER" id="PTHR30204:SF97">
    <property type="entry name" value="MERR FAMILY REGULATORY PROTEIN"/>
    <property type="match status" value="1"/>
</dbReference>
<dbReference type="SUPFAM" id="SSF46955">
    <property type="entry name" value="Putative DNA-binding domain"/>
    <property type="match status" value="1"/>
</dbReference>
<feature type="domain" description="HTH merR-type" evidence="2">
    <location>
        <begin position="1"/>
        <end position="68"/>
    </location>
</feature>
<protein>
    <submittedName>
        <fullName evidence="3">MerR family transcriptional regulator</fullName>
    </submittedName>
</protein>
<dbReference type="InterPro" id="IPR000551">
    <property type="entry name" value="MerR-type_HTH_dom"/>
</dbReference>
<dbReference type="PANTHER" id="PTHR30204">
    <property type="entry name" value="REDOX-CYCLING DRUG-SENSING TRANSCRIPTIONAL ACTIVATOR SOXR"/>
    <property type="match status" value="1"/>
</dbReference>
<dbReference type="SMART" id="SM00422">
    <property type="entry name" value="HTH_MERR"/>
    <property type="match status" value="1"/>
</dbReference>
<proteinExistence type="predicted"/>
<dbReference type="PROSITE" id="PS00552">
    <property type="entry name" value="HTH_MERR_1"/>
    <property type="match status" value="1"/>
</dbReference>
<sequence>MYIGEVAKRTGLSIKAIRFYEAKGLIPPPLRQGNYRLYRDSDLELLSLLAEARQLGIPLARLQGAIRYRDGQVDWQRIQQFLLEVKQQFITEQQRLAEQISRLERCLSALDGCPLNHTS</sequence>
<dbReference type="InterPro" id="IPR047057">
    <property type="entry name" value="MerR_fam"/>
</dbReference>
<accession>A0ABV5ZCA7</accession>
<reference evidence="3 4" key="1">
    <citation type="submission" date="2024-09" db="EMBL/GenBank/DDBJ databases">
        <authorList>
            <person name="Sun Q."/>
            <person name="Mori K."/>
        </authorList>
    </citation>
    <scope>NUCLEOTIDE SEQUENCE [LARGE SCALE GENOMIC DNA]</scope>
    <source>
        <strain evidence="3 4">ATCC 51285</strain>
    </source>
</reference>
<name>A0ABV5ZCA7_9GAMM</name>
<organism evidence="3 4">
    <name type="scientific">Balneatrix alpica</name>
    <dbReference type="NCBI Taxonomy" id="75684"/>
    <lineage>
        <taxon>Bacteria</taxon>
        <taxon>Pseudomonadati</taxon>
        <taxon>Pseudomonadota</taxon>
        <taxon>Gammaproteobacteria</taxon>
        <taxon>Oceanospirillales</taxon>
        <taxon>Balneatrichaceae</taxon>
        <taxon>Balneatrix</taxon>
    </lineage>
</organism>
<evidence type="ECO:0000259" key="2">
    <source>
        <dbReference type="PROSITE" id="PS50937"/>
    </source>
</evidence>
<dbReference type="Proteomes" id="UP001589628">
    <property type="component" value="Unassembled WGS sequence"/>
</dbReference>
<dbReference type="InterPro" id="IPR009061">
    <property type="entry name" value="DNA-bd_dom_put_sf"/>
</dbReference>